<evidence type="ECO:0000256" key="1">
    <source>
        <dbReference type="ARBA" id="ARBA00022603"/>
    </source>
</evidence>
<dbReference type="Gene3D" id="3.40.50.150">
    <property type="entry name" value="Vaccinia Virus protein VP39"/>
    <property type="match status" value="1"/>
</dbReference>
<dbReference type="GO" id="GO:0008757">
    <property type="term" value="F:S-adenosylmethionine-dependent methyltransferase activity"/>
    <property type="evidence" value="ECO:0007669"/>
    <property type="project" value="InterPro"/>
</dbReference>
<evidence type="ECO:0000256" key="4">
    <source>
        <dbReference type="ARBA" id="ARBA00022955"/>
    </source>
</evidence>
<dbReference type="SUPFAM" id="SSF53335">
    <property type="entry name" value="S-adenosyl-L-methionine-dependent methyltransferases"/>
    <property type="match status" value="1"/>
</dbReference>
<keyword evidence="2 8" id="KW-0808">Transferase</keyword>
<sequence length="145" mass="16222">MRAIAAHSGCNVVGITINEYQVSQAKAYNQKAGMDKQCQVVSGNFLEKPFEDESFDGTYSIEATCHAPILEDVYREIFRVLKPGSMYVSYEWVTRDLYHAQNPKHVDIIQGIERGNPLPGLRSYTDIAETAKYVGIGARKAWNCG</sequence>
<evidence type="ECO:0000256" key="2">
    <source>
        <dbReference type="ARBA" id="ARBA00022679"/>
    </source>
</evidence>
<dbReference type="GO" id="GO:0009820">
    <property type="term" value="P:alkaloid metabolic process"/>
    <property type="evidence" value="ECO:0007669"/>
    <property type="project" value="UniProtKB-KW"/>
</dbReference>
<evidence type="ECO:0000256" key="5">
    <source>
        <dbReference type="ARBA" id="ARBA00023011"/>
    </source>
</evidence>
<dbReference type="InterPro" id="IPR013216">
    <property type="entry name" value="Methyltransf_11"/>
</dbReference>
<keyword evidence="1 8" id="KW-0489">Methyltransferase</keyword>
<keyword evidence="11" id="KW-1185">Reference proteome</keyword>
<keyword evidence="6" id="KW-1207">Sterol metabolism</keyword>
<dbReference type="STRING" id="35608.A0A2U1NA90"/>
<organism evidence="10 11">
    <name type="scientific">Artemisia annua</name>
    <name type="common">Sweet wormwood</name>
    <dbReference type="NCBI Taxonomy" id="35608"/>
    <lineage>
        <taxon>Eukaryota</taxon>
        <taxon>Viridiplantae</taxon>
        <taxon>Streptophyta</taxon>
        <taxon>Embryophyta</taxon>
        <taxon>Tracheophyta</taxon>
        <taxon>Spermatophyta</taxon>
        <taxon>Magnoliopsida</taxon>
        <taxon>eudicotyledons</taxon>
        <taxon>Gunneridae</taxon>
        <taxon>Pentapetalae</taxon>
        <taxon>asterids</taxon>
        <taxon>campanulids</taxon>
        <taxon>Asterales</taxon>
        <taxon>Asteraceae</taxon>
        <taxon>Asteroideae</taxon>
        <taxon>Anthemideae</taxon>
        <taxon>Artemisiinae</taxon>
        <taxon>Artemisia</taxon>
    </lineage>
</organism>
<evidence type="ECO:0000256" key="8">
    <source>
        <dbReference type="PROSITE-ProRule" id="PRU01022"/>
    </source>
</evidence>
<dbReference type="GO" id="GO:0032259">
    <property type="term" value="P:methylation"/>
    <property type="evidence" value="ECO:0007669"/>
    <property type="project" value="UniProtKB-KW"/>
</dbReference>
<dbReference type="Proteomes" id="UP000245207">
    <property type="component" value="Unassembled WGS sequence"/>
</dbReference>
<evidence type="ECO:0000256" key="3">
    <source>
        <dbReference type="ARBA" id="ARBA00022691"/>
    </source>
</evidence>
<accession>A0A2U1NA90</accession>
<dbReference type="InterPro" id="IPR029063">
    <property type="entry name" value="SAM-dependent_MTases_sf"/>
</dbReference>
<keyword evidence="4" id="KW-0752">Steroid biosynthesis</keyword>
<dbReference type="EMBL" id="PKPP01003250">
    <property type="protein sequence ID" value="PWA70387.1"/>
    <property type="molecule type" value="Genomic_DNA"/>
</dbReference>
<feature type="domain" description="SAM-dependent methyltransferase Erg6/SMT-type" evidence="9">
    <location>
        <begin position="1"/>
        <end position="145"/>
    </location>
</feature>
<gene>
    <name evidence="10" type="ORF">CTI12_AA289550</name>
</gene>
<dbReference type="OrthoDB" id="4310724at2759"/>
<dbReference type="PROSITE" id="PS51685">
    <property type="entry name" value="SAM_MT_ERG6_SMT"/>
    <property type="match status" value="1"/>
</dbReference>
<comment type="similarity">
    <text evidence="8">Belongs to the class I-like SAM-binding methyltransferase superfamily. Erg6/SMT family.</text>
</comment>
<name>A0A2U1NA90_ARTAN</name>
<dbReference type="PANTHER" id="PTHR44742">
    <property type="match status" value="1"/>
</dbReference>
<evidence type="ECO:0000313" key="11">
    <source>
        <dbReference type="Proteomes" id="UP000245207"/>
    </source>
</evidence>
<dbReference type="PANTHER" id="PTHR44742:SF2">
    <property type="entry name" value="24-METHYLENESTEROL C-METHYLTRANSFERASE 2"/>
    <property type="match status" value="1"/>
</dbReference>
<evidence type="ECO:0000256" key="7">
    <source>
        <dbReference type="ARBA" id="ARBA00023221"/>
    </source>
</evidence>
<dbReference type="CDD" id="cd02440">
    <property type="entry name" value="AdoMet_MTases"/>
    <property type="match status" value="1"/>
</dbReference>
<dbReference type="InterPro" id="IPR030384">
    <property type="entry name" value="MeTrfase_SMT"/>
</dbReference>
<protein>
    <submittedName>
        <fullName evidence="10">ERGosterol biosynthesis methyltransferase</fullName>
    </submittedName>
</protein>
<evidence type="ECO:0000313" key="10">
    <source>
        <dbReference type="EMBL" id="PWA70387.1"/>
    </source>
</evidence>
<evidence type="ECO:0000259" key="9">
    <source>
        <dbReference type="PROSITE" id="PS51685"/>
    </source>
</evidence>
<keyword evidence="3 8" id="KW-0949">S-adenosyl-L-methionine</keyword>
<dbReference type="Pfam" id="PF08241">
    <property type="entry name" value="Methyltransf_11"/>
    <property type="match status" value="1"/>
</dbReference>
<keyword evidence="7" id="KW-0753">Steroid metabolism</keyword>
<keyword evidence="4" id="KW-0443">Lipid metabolism</keyword>
<comment type="caution">
    <text evidence="10">The sequence shown here is derived from an EMBL/GenBank/DDBJ whole genome shotgun (WGS) entry which is preliminary data.</text>
</comment>
<reference evidence="10 11" key="1">
    <citation type="journal article" date="2018" name="Mol. Plant">
        <title>The genome of Artemisia annua provides insight into the evolution of Asteraceae family and artemisinin biosynthesis.</title>
        <authorList>
            <person name="Shen Q."/>
            <person name="Zhang L."/>
            <person name="Liao Z."/>
            <person name="Wang S."/>
            <person name="Yan T."/>
            <person name="Shi P."/>
            <person name="Liu M."/>
            <person name="Fu X."/>
            <person name="Pan Q."/>
            <person name="Wang Y."/>
            <person name="Lv Z."/>
            <person name="Lu X."/>
            <person name="Zhang F."/>
            <person name="Jiang W."/>
            <person name="Ma Y."/>
            <person name="Chen M."/>
            <person name="Hao X."/>
            <person name="Li L."/>
            <person name="Tang Y."/>
            <person name="Lv G."/>
            <person name="Zhou Y."/>
            <person name="Sun X."/>
            <person name="Brodelius P.E."/>
            <person name="Rose J.K.C."/>
            <person name="Tang K."/>
        </authorList>
    </citation>
    <scope>NUCLEOTIDE SEQUENCE [LARGE SCALE GENOMIC DNA]</scope>
    <source>
        <strain evidence="11">cv. Huhao1</strain>
        <tissue evidence="10">Leaf</tissue>
    </source>
</reference>
<dbReference type="AlphaFoldDB" id="A0A2U1NA90"/>
<proteinExistence type="inferred from homology"/>
<dbReference type="GO" id="GO:0016126">
    <property type="term" value="P:sterol biosynthetic process"/>
    <property type="evidence" value="ECO:0007669"/>
    <property type="project" value="UniProtKB-KW"/>
</dbReference>
<evidence type="ECO:0000256" key="6">
    <source>
        <dbReference type="ARBA" id="ARBA00023166"/>
    </source>
</evidence>
<keyword evidence="4" id="KW-0444">Lipid biosynthesis</keyword>
<keyword evidence="5" id="KW-0756">Sterol biosynthesis</keyword>